<name>A0A164GHA8_9CRUS</name>
<gene>
    <name evidence="1" type="ORF">APZ42_005384</name>
</gene>
<sequence>MQKGTVPEKFWNADNGAVDNPRHWLLLEGYKRERSLNGVGKQSIELMST</sequence>
<accession>A0A164GHA8</accession>
<keyword evidence="2" id="KW-1185">Reference proteome</keyword>
<evidence type="ECO:0000313" key="2">
    <source>
        <dbReference type="Proteomes" id="UP000076858"/>
    </source>
</evidence>
<reference evidence="1 2" key="1">
    <citation type="submission" date="2016-03" db="EMBL/GenBank/DDBJ databases">
        <title>EvidentialGene: Evidence-directed Construction of Genes on Genomes.</title>
        <authorList>
            <person name="Gilbert D.G."/>
            <person name="Choi J.-H."/>
            <person name="Mockaitis K."/>
            <person name="Colbourne J."/>
            <person name="Pfrender M."/>
        </authorList>
    </citation>
    <scope>NUCLEOTIDE SEQUENCE [LARGE SCALE GENOMIC DNA]</scope>
    <source>
        <strain evidence="1 2">Xinb3</strain>
        <tissue evidence="1">Complete organism</tissue>
    </source>
</reference>
<protein>
    <submittedName>
        <fullName evidence="1">Uncharacterized protein</fullName>
    </submittedName>
</protein>
<organism evidence="1 2">
    <name type="scientific">Daphnia magna</name>
    <dbReference type="NCBI Taxonomy" id="35525"/>
    <lineage>
        <taxon>Eukaryota</taxon>
        <taxon>Metazoa</taxon>
        <taxon>Ecdysozoa</taxon>
        <taxon>Arthropoda</taxon>
        <taxon>Crustacea</taxon>
        <taxon>Branchiopoda</taxon>
        <taxon>Diplostraca</taxon>
        <taxon>Cladocera</taxon>
        <taxon>Anomopoda</taxon>
        <taxon>Daphniidae</taxon>
        <taxon>Daphnia</taxon>
    </lineage>
</organism>
<evidence type="ECO:0000313" key="1">
    <source>
        <dbReference type="EMBL" id="KZR98958.1"/>
    </source>
</evidence>
<dbReference type="AlphaFoldDB" id="A0A164GHA8"/>
<dbReference type="EMBL" id="LRGB01015204">
    <property type="protein sequence ID" value="KZR98958.1"/>
    <property type="molecule type" value="Genomic_DNA"/>
</dbReference>
<dbReference type="Proteomes" id="UP000076858">
    <property type="component" value="Unassembled WGS sequence"/>
</dbReference>
<proteinExistence type="predicted"/>
<comment type="caution">
    <text evidence="1">The sequence shown here is derived from an EMBL/GenBank/DDBJ whole genome shotgun (WGS) entry which is preliminary data.</text>
</comment>